<evidence type="ECO:0008006" key="4">
    <source>
        <dbReference type="Google" id="ProtNLM"/>
    </source>
</evidence>
<evidence type="ECO:0000313" key="2">
    <source>
        <dbReference type="EMBL" id="MCT2043354.1"/>
    </source>
</evidence>
<keyword evidence="3" id="KW-1185">Reference proteome</keyword>
<accession>A0ABT2HYF7</accession>
<organism evidence="2 3">
    <name type="scientific">Pseudoclavibacter albus</name>
    <dbReference type="NCBI Taxonomy" id="272241"/>
    <lineage>
        <taxon>Bacteria</taxon>
        <taxon>Bacillati</taxon>
        <taxon>Actinomycetota</taxon>
        <taxon>Actinomycetes</taxon>
        <taxon>Micrococcales</taxon>
        <taxon>Microbacteriaceae</taxon>
        <taxon>Pseudoclavibacter</taxon>
    </lineage>
</organism>
<comment type="caution">
    <text evidence="2">The sequence shown here is derived from an EMBL/GenBank/DDBJ whole genome shotgun (WGS) entry which is preliminary data.</text>
</comment>
<dbReference type="Proteomes" id="UP001525379">
    <property type="component" value="Unassembled WGS sequence"/>
</dbReference>
<reference evidence="2 3" key="1">
    <citation type="submission" date="2022-04" db="EMBL/GenBank/DDBJ databases">
        <title>Human microbiome associated bacterial genomes.</title>
        <authorList>
            <person name="Sandstrom S."/>
            <person name="Salamzade R."/>
            <person name="Kalan L.R."/>
        </authorList>
    </citation>
    <scope>NUCLEOTIDE SEQUENCE [LARGE SCALE GENOMIC DNA]</scope>
    <source>
        <strain evidence="3">p3-SID1799</strain>
    </source>
</reference>
<proteinExistence type="predicted"/>
<feature type="region of interest" description="Disordered" evidence="1">
    <location>
        <begin position="74"/>
        <end position="96"/>
    </location>
</feature>
<evidence type="ECO:0000313" key="3">
    <source>
        <dbReference type="Proteomes" id="UP001525379"/>
    </source>
</evidence>
<sequence length="108" mass="12082">MMNPRVHPCNRQLANIGGGLQRVVRGREDVIRKNATRLARRLDDRTKGRHHYKLTAALTVLDFVIDRAGHANANAPRSADAFRGRPSSSCQHHDAHVEDLGELRDVSL</sequence>
<dbReference type="EMBL" id="JALXSQ010000038">
    <property type="protein sequence ID" value="MCT2043354.1"/>
    <property type="molecule type" value="Genomic_DNA"/>
</dbReference>
<dbReference type="RefSeq" id="WP_260104547.1">
    <property type="nucleotide sequence ID" value="NZ_JALXSQ010000038.1"/>
</dbReference>
<evidence type="ECO:0000256" key="1">
    <source>
        <dbReference type="SAM" id="MobiDB-lite"/>
    </source>
</evidence>
<protein>
    <recommendedName>
        <fullName evidence="4">Transposase</fullName>
    </recommendedName>
</protein>
<name>A0ABT2HYF7_9MICO</name>
<gene>
    <name evidence="2" type="ORF">M3D15_08430</name>
</gene>